<evidence type="ECO:0000313" key="3">
    <source>
        <dbReference type="Proteomes" id="UP000078263"/>
    </source>
</evidence>
<dbReference type="Pfam" id="PF01244">
    <property type="entry name" value="Peptidase_M19"/>
    <property type="match status" value="1"/>
</dbReference>
<evidence type="ECO:0000313" key="2">
    <source>
        <dbReference type="EMBL" id="ANK12856.1"/>
    </source>
</evidence>
<name>A0A192D4A9_9SPHN</name>
<dbReference type="OrthoDB" id="9804920at2"/>
<gene>
    <name evidence="2" type="ORF">A9D12_07750</name>
</gene>
<dbReference type="InterPro" id="IPR008257">
    <property type="entry name" value="Pept_M19"/>
</dbReference>
<accession>A0A192D4A9</accession>
<dbReference type="Gene3D" id="3.20.20.140">
    <property type="entry name" value="Metal-dependent hydrolases"/>
    <property type="match status" value="1"/>
</dbReference>
<organism evidence="2 3">
    <name type="scientific">Erythrobacter neustonensis</name>
    <dbReference type="NCBI Taxonomy" id="1112"/>
    <lineage>
        <taxon>Bacteria</taxon>
        <taxon>Pseudomonadati</taxon>
        <taxon>Pseudomonadota</taxon>
        <taxon>Alphaproteobacteria</taxon>
        <taxon>Sphingomonadales</taxon>
        <taxon>Erythrobacteraceae</taxon>
        <taxon>Erythrobacter/Porphyrobacter group</taxon>
        <taxon>Erythrobacter</taxon>
    </lineage>
</organism>
<dbReference type="KEGG" id="pns:A9D12_07750"/>
<dbReference type="AlphaFoldDB" id="A0A192D4A9"/>
<dbReference type="CDD" id="cd01301">
    <property type="entry name" value="rDP_like"/>
    <property type="match status" value="1"/>
</dbReference>
<sequence length="435" mass="46312">MQLFAPSRLALAAALLVASPLAAQKAKAPAIDDPAATATANAALEAAPIFDGHNDVPNQLRARLANQINTIDFEDTTAIAPSPSGAAMQTDLARLRQGKVGAQFWSVYVPSNPDEPEAVQQVIEQIDVTRRLIARNPQALAFATTADQVERAMADGKIASLLGMEGGHSIGSSLGVLRQLHALGARYMTLTHNSNTPWADAATDNPKFDGLSPFGVDVVREMNRLGMLVDLSHVSEATMMDALDAARAPVIFSHSGARAVNGHPRNVPDSVLARLPENGGIVMVVALPGFLNEERRQWFARRSAEEARLKALWQGQPAKVTEAMAAWDKASPEPATTISHMADHIDHIRKVAGTEHIGIGGDFDGMPSGPVGFEDVRGYPLLFAELAKRGYSQAELEMIASRNILRVMRAAEAYAASQASQPPIETLITPPAAAG</sequence>
<dbReference type="PANTHER" id="PTHR10443">
    <property type="entry name" value="MICROSOMAL DIPEPTIDASE"/>
    <property type="match status" value="1"/>
</dbReference>
<protein>
    <submittedName>
        <fullName evidence="2">Membrane dipeptidase</fullName>
    </submittedName>
</protein>
<dbReference type="GO" id="GO:0070573">
    <property type="term" value="F:metallodipeptidase activity"/>
    <property type="evidence" value="ECO:0007669"/>
    <property type="project" value="InterPro"/>
</dbReference>
<feature type="signal peptide" evidence="1">
    <location>
        <begin position="1"/>
        <end position="22"/>
    </location>
</feature>
<proteinExistence type="predicted"/>
<dbReference type="InterPro" id="IPR032466">
    <property type="entry name" value="Metal_Hydrolase"/>
</dbReference>
<dbReference type="PROSITE" id="PS51365">
    <property type="entry name" value="RENAL_DIPEPTIDASE_2"/>
    <property type="match status" value="1"/>
</dbReference>
<reference evidence="2 3" key="1">
    <citation type="submission" date="2016-05" db="EMBL/GenBank/DDBJ databases">
        <title>Compelete Genome Sequence of Bacteriochlorophyll-Synthesizing Bacterium Porphyrobacter neustonensis DSM 9434.</title>
        <authorList>
            <person name="Shi X.-L."/>
            <person name="Wu Y.-H."/>
            <person name="Cheng H."/>
            <person name="Xu L."/>
            <person name="Zhang X.-Q."/>
            <person name="Wang C.-S."/>
            <person name="Xu X.-W."/>
        </authorList>
    </citation>
    <scope>NUCLEOTIDE SEQUENCE [LARGE SCALE GENOMIC DNA]</scope>
    <source>
        <strain evidence="2 3">DSM 9434</strain>
    </source>
</reference>
<feature type="chain" id="PRO_5008251741" evidence="1">
    <location>
        <begin position="23"/>
        <end position="435"/>
    </location>
</feature>
<keyword evidence="1" id="KW-0732">Signal</keyword>
<dbReference type="STRING" id="1112.A9D12_07750"/>
<dbReference type="PANTHER" id="PTHR10443:SF12">
    <property type="entry name" value="DIPEPTIDASE"/>
    <property type="match status" value="1"/>
</dbReference>
<dbReference type="RefSeq" id="WP_068350766.1">
    <property type="nucleotide sequence ID" value="NZ_CP016033.1"/>
</dbReference>
<dbReference type="EMBL" id="CP016033">
    <property type="protein sequence ID" value="ANK12856.1"/>
    <property type="molecule type" value="Genomic_DNA"/>
</dbReference>
<dbReference type="Proteomes" id="UP000078263">
    <property type="component" value="Chromosome"/>
</dbReference>
<evidence type="ECO:0000256" key="1">
    <source>
        <dbReference type="SAM" id="SignalP"/>
    </source>
</evidence>
<keyword evidence="3" id="KW-1185">Reference proteome</keyword>
<dbReference type="GO" id="GO:0006508">
    <property type="term" value="P:proteolysis"/>
    <property type="evidence" value="ECO:0007669"/>
    <property type="project" value="InterPro"/>
</dbReference>
<dbReference type="SUPFAM" id="SSF51556">
    <property type="entry name" value="Metallo-dependent hydrolases"/>
    <property type="match status" value="1"/>
</dbReference>